<dbReference type="GO" id="GO:0005886">
    <property type="term" value="C:plasma membrane"/>
    <property type="evidence" value="ECO:0007669"/>
    <property type="project" value="TreeGrafter"/>
</dbReference>
<keyword evidence="4 6" id="KW-0472">Membrane</keyword>
<evidence type="ECO:0000256" key="1">
    <source>
        <dbReference type="ARBA" id="ARBA00004141"/>
    </source>
</evidence>
<feature type="transmembrane region" description="Helical" evidence="6">
    <location>
        <begin position="477"/>
        <end position="498"/>
    </location>
</feature>
<feature type="compositionally biased region" description="Basic and acidic residues" evidence="5">
    <location>
        <begin position="61"/>
        <end position="73"/>
    </location>
</feature>
<feature type="domain" description="Major facilitator superfamily (MFS) profile" evidence="7">
    <location>
        <begin position="116"/>
        <end position="532"/>
    </location>
</feature>
<name>A0A854QR82_CRYNE</name>
<protein>
    <submittedName>
        <fullName evidence="8">Dityrosine transporter</fullName>
    </submittedName>
</protein>
<feature type="compositionally biased region" description="Low complexity" evidence="5">
    <location>
        <begin position="8"/>
        <end position="23"/>
    </location>
</feature>
<keyword evidence="3 6" id="KW-1133">Transmembrane helix</keyword>
<accession>A0A854QR82</accession>
<evidence type="ECO:0000256" key="2">
    <source>
        <dbReference type="ARBA" id="ARBA00022692"/>
    </source>
</evidence>
<organism evidence="8 9">
    <name type="scientific">Cryptococcus neoformans Tu259-1</name>
    <dbReference type="NCBI Taxonomy" id="1230072"/>
    <lineage>
        <taxon>Eukaryota</taxon>
        <taxon>Fungi</taxon>
        <taxon>Dikarya</taxon>
        <taxon>Basidiomycota</taxon>
        <taxon>Agaricomycotina</taxon>
        <taxon>Tremellomycetes</taxon>
        <taxon>Tremellales</taxon>
        <taxon>Cryptococcaceae</taxon>
        <taxon>Cryptococcus</taxon>
        <taxon>Cryptococcus neoformans species complex</taxon>
    </lineage>
</organism>
<evidence type="ECO:0000256" key="3">
    <source>
        <dbReference type="ARBA" id="ARBA00022989"/>
    </source>
</evidence>
<dbReference type="SUPFAM" id="SSF103473">
    <property type="entry name" value="MFS general substrate transporter"/>
    <property type="match status" value="1"/>
</dbReference>
<dbReference type="EMBL" id="AMKT01000010">
    <property type="protein sequence ID" value="OXG29089.1"/>
    <property type="molecule type" value="Genomic_DNA"/>
</dbReference>
<feature type="compositionally biased region" description="Basic and acidic residues" evidence="5">
    <location>
        <begin position="27"/>
        <end position="36"/>
    </location>
</feature>
<comment type="subcellular location">
    <subcellularLocation>
        <location evidence="1">Membrane</location>
        <topology evidence="1">Multi-pass membrane protein</topology>
    </subcellularLocation>
</comment>
<evidence type="ECO:0000313" key="9">
    <source>
        <dbReference type="Proteomes" id="UP000199727"/>
    </source>
</evidence>
<dbReference type="PANTHER" id="PTHR23502:SF64">
    <property type="entry name" value="TRANSPORTER, PUTATIVE (AFU_ORTHOLOGUE AFUA_3G11760)-RELATED"/>
    <property type="match status" value="1"/>
</dbReference>
<evidence type="ECO:0000256" key="6">
    <source>
        <dbReference type="SAM" id="Phobius"/>
    </source>
</evidence>
<dbReference type="Proteomes" id="UP000199727">
    <property type="component" value="Unassembled WGS sequence"/>
</dbReference>
<evidence type="ECO:0000256" key="5">
    <source>
        <dbReference type="SAM" id="MobiDB-lite"/>
    </source>
</evidence>
<feature type="transmembrane region" description="Helical" evidence="6">
    <location>
        <begin position="151"/>
        <end position="170"/>
    </location>
</feature>
<evidence type="ECO:0000313" key="8">
    <source>
        <dbReference type="EMBL" id="OXG29089.1"/>
    </source>
</evidence>
<evidence type="ECO:0000259" key="7">
    <source>
        <dbReference type="PROSITE" id="PS50850"/>
    </source>
</evidence>
<feature type="transmembrane region" description="Helical" evidence="6">
    <location>
        <begin position="444"/>
        <end position="465"/>
    </location>
</feature>
<gene>
    <name evidence="8" type="ORF">C361_00744</name>
</gene>
<dbReference type="PROSITE" id="PS50850">
    <property type="entry name" value="MFS"/>
    <property type="match status" value="1"/>
</dbReference>
<reference evidence="8 9" key="1">
    <citation type="submission" date="2017-06" db="EMBL/GenBank/DDBJ databases">
        <title>Global population genomics of the pathogenic fungus Cryptococcus neoformans var. grubii.</title>
        <authorList>
            <person name="Cuomo C."/>
            <person name="Litvintseva A."/>
            <person name="Chen Y."/>
            <person name="Young S."/>
            <person name="Zeng Q."/>
            <person name="Chapman S."/>
            <person name="Gujja S."/>
            <person name="Saif S."/>
            <person name="Birren B."/>
        </authorList>
    </citation>
    <scope>NUCLEOTIDE SEQUENCE [LARGE SCALE GENOMIC DNA]</scope>
    <source>
        <strain evidence="8 9">Tu259-1</strain>
    </source>
</reference>
<feature type="transmembrane region" description="Helical" evidence="6">
    <location>
        <begin position="337"/>
        <end position="357"/>
    </location>
</feature>
<evidence type="ECO:0000256" key="4">
    <source>
        <dbReference type="ARBA" id="ARBA00023136"/>
    </source>
</evidence>
<dbReference type="Pfam" id="PF07690">
    <property type="entry name" value="MFS_1"/>
    <property type="match status" value="1"/>
</dbReference>
<sequence>MVVDNMKTASSSSSTLMEPSTSSATLTHDRMKEENGSSKTSGPDSSPSISCSNMEEIALDENLREKPPDREGDGGCVKSLVDTPQSDKEEVTEVEMIDGRPKDVYDRFSKRQKNVIVAIISYSAFIAPMTSSIFLPSIPPMAVDLHSSAEVINYTVAIFLVTIGVASVFWSPYSGFYGRRPVYLASMPIMVVASIGVAQSKNFGAIIGTRILQGIGSSCVLSVGAGTIGDIFRPTERSRGMATYYMGVLIGPALSPILGGIFTEYTSQTWRSAQYFLAGCGALSVVLTFFFLPETFHPPTVHERLKRERGKKFVMYWVNPFRSVMLLRWPNIAMACFISSCVMLDTYCVIVPLSAVFKDRYNIQNTAIAGCLYLVNGAGNIISSRIAGPYADRIVKKYMEKRGYRRPEDRLKASFWGTLILMPISILIYGWLLKFGKGGMAPPLIMVFLNGISLMLCLTPLNTYLVDCMQSRSAEVVAINNCIRYIFSAAASAFVLPLANAIGWGWTMTMCAFVSWLAAGALFILCRYGELWREAANIRYGITKVEAQEERVDGGKDEEAAVVGNSTIEGRTSEAYGEHLDGGPVPMKKNFSRTGARAKTVDRQMSRKEGELPLVEDVLKRQVSFSGPSIHGGG</sequence>
<dbReference type="Gene3D" id="1.20.1250.20">
    <property type="entry name" value="MFS general substrate transporter like domains"/>
    <property type="match status" value="1"/>
</dbReference>
<feature type="transmembrane region" description="Helical" evidence="6">
    <location>
        <begin position="115"/>
        <end position="139"/>
    </location>
</feature>
<dbReference type="InterPro" id="IPR036259">
    <property type="entry name" value="MFS_trans_sf"/>
</dbReference>
<feature type="transmembrane region" description="Helical" evidence="6">
    <location>
        <begin position="244"/>
        <end position="263"/>
    </location>
</feature>
<dbReference type="InterPro" id="IPR020846">
    <property type="entry name" value="MFS_dom"/>
</dbReference>
<dbReference type="AlphaFoldDB" id="A0A854QR82"/>
<dbReference type="PANTHER" id="PTHR23502">
    <property type="entry name" value="MAJOR FACILITATOR SUPERFAMILY"/>
    <property type="match status" value="1"/>
</dbReference>
<feature type="region of interest" description="Disordered" evidence="5">
    <location>
        <begin position="1"/>
        <end position="89"/>
    </location>
</feature>
<feature type="compositionally biased region" description="Low complexity" evidence="5">
    <location>
        <begin position="37"/>
        <end position="52"/>
    </location>
</feature>
<dbReference type="CDD" id="cd17323">
    <property type="entry name" value="MFS_Tpo1_MDR_like"/>
    <property type="match status" value="1"/>
</dbReference>
<feature type="transmembrane region" description="Helical" evidence="6">
    <location>
        <begin position="413"/>
        <end position="432"/>
    </location>
</feature>
<feature type="transmembrane region" description="Helical" evidence="6">
    <location>
        <begin position="504"/>
        <end position="525"/>
    </location>
</feature>
<dbReference type="InterPro" id="IPR011701">
    <property type="entry name" value="MFS"/>
</dbReference>
<dbReference type="GO" id="GO:0022857">
    <property type="term" value="F:transmembrane transporter activity"/>
    <property type="evidence" value="ECO:0007669"/>
    <property type="project" value="InterPro"/>
</dbReference>
<proteinExistence type="predicted"/>
<keyword evidence="2 6" id="KW-0812">Transmembrane</keyword>
<comment type="caution">
    <text evidence="8">The sequence shown here is derived from an EMBL/GenBank/DDBJ whole genome shotgun (WGS) entry which is preliminary data.</text>
</comment>
<feature type="transmembrane region" description="Helical" evidence="6">
    <location>
        <begin position="275"/>
        <end position="292"/>
    </location>
</feature>
<dbReference type="OrthoDB" id="3066029at2759"/>
<feature type="transmembrane region" description="Helical" evidence="6">
    <location>
        <begin position="182"/>
        <end position="199"/>
    </location>
</feature>